<gene>
    <name evidence="1" type="ORF">AOQ71_16805</name>
</gene>
<evidence type="ECO:0000313" key="1">
    <source>
        <dbReference type="EMBL" id="KRQ12538.1"/>
    </source>
</evidence>
<keyword evidence="2" id="KW-1185">Reference proteome</keyword>
<protein>
    <submittedName>
        <fullName evidence="1">Uncharacterized protein</fullName>
    </submittedName>
</protein>
<reference evidence="1 2" key="1">
    <citation type="submission" date="2015-09" db="EMBL/GenBank/DDBJ databases">
        <title>Draft Genome Sequence of Bradyrhizobium manausense Strain BR 3351T, a Novel Symbiotic Nitrogen-Fixing Alphaproteobacterium Isolated from Brazilian Amazon Rain Forest.</title>
        <authorList>
            <person name="De Araujo J.L."/>
            <person name="Zilli J.E."/>
        </authorList>
    </citation>
    <scope>NUCLEOTIDE SEQUENCE [LARGE SCALE GENOMIC DNA]</scope>
    <source>
        <strain evidence="1 2">BR3351</strain>
    </source>
</reference>
<comment type="caution">
    <text evidence="1">The sequence shown here is derived from an EMBL/GenBank/DDBJ whole genome shotgun (WGS) entry which is preliminary data.</text>
</comment>
<sequence>MLDTATAKLLRAVLDEVCASISRYETGVRAHVAAKLLEAATRGETTPSRLKQIGIEALREAPTMWR</sequence>
<proteinExistence type="predicted"/>
<dbReference type="Proteomes" id="UP000051936">
    <property type="component" value="Unassembled WGS sequence"/>
</dbReference>
<dbReference type="OrthoDB" id="8252368at2"/>
<dbReference type="EMBL" id="LJYG01000063">
    <property type="protein sequence ID" value="KRQ12538.1"/>
    <property type="molecule type" value="Genomic_DNA"/>
</dbReference>
<evidence type="ECO:0000313" key="2">
    <source>
        <dbReference type="Proteomes" id="UP000051936"/>
    </source>
</evidence>
<dbReference type="AlphaFoldDB" id="A0A0R3DS02"/>
<name>A0A0R3DS02_9BRAD</name>
<accession>A0A0R3DS02</accession>
<organism evidence="1 2">
    <name type="scientific">Bradyrhizobium manausense</name>
    <dbReference type="NCBI Taxonomy" id="989370"/>
    <lineage>
        <taxon>Bacteria</taxon>
        <taxon>Pseudomonadati</taxon>
        <taxon>Pseudomonadota</taxon>
        <taxon>Alphaproteobacteria</taxon>
        <taxon>Hyphomicrobiales</taxon>
        <taxon>Nitrobacteraceae</taxon>
        <taxon>Bradyrhizobium</taxon>
    </lineage>
</organism>
<dbReference type="RefSeq" id="WP_057748097.1">
    <property type="nucleotide sequence ID" value="NZ_LJYG01000063.1"/>
</dbReference>